<comment type="caution">
    <text evidence="1">The sequence shown here is derived from an EMBL/GenBank/DDBJ whole genome shotgun (WGS) entry which is preliminary data.</text>
</comment>
<protein>
    <submittedName>
        <fullName evidence="1">Uncharacterized protein</fullName>
    </submittedName>
</protein>
<dbReference type="AlphaFoldDB" id="A0A9D4IBI1"/>
<accession>A0A9D4IBI1</accession>
<evidence type="ECO:0000313" key="2">
    <source>
        <dbReference type="Proteomes" id="UP000828390"/>
    </source>
</evidence>
<dbReference type="EMBL" id="JAIWYP010000010">
    <property type="protein sequence ID" value="KAH3753968.1"/>
    <property type="molecule type" value="Genomic_DNA"/>
</dbReference>
<keyword evidence="2" id="KW-1185">Reference proteome</keyword>
<name>A0A9D4IBI1_DREPO</name>
<reference evidence="1" key="1">
    <citation type="journal article" date="2019" name="bioRxiv">
        <title>The Genome of the Zebra Mussel, Dreissena polymorpha: A Resource for Invasive Species Research.</title>
        <authorList>
            <person name="McCartney M.A."/>
            <person name="Auch B."/>
            <person name="Kono T."/>
            <person name="Mallez S."/>
            <person name="Zhang Y."/>
            <person name="Obille A."/>
            <person name="Becker A."/>
            <person name="Abrahante J.E."/>
            <person name="Garbe J."/>
            <person name="Badalamenti J.P."/>
            <person name="Herman A."/>
            <person name="Mangelson H."/>
            <person name="Liachko I."/>
            <person name="Sullivan S."/>
            <person name="Sone E.D."/>
            <person name="Koren S."/>
            <person name="Silverstein K.A.T."/>
            <person name="Beckman K.B."/>
            <person name="Gohl D.M."/>
        </authorList>
    </citation>
    <scope>NUCLEOTIDE SEQUENCE</scope>
    <source>
        <strain evidence="1">Duluth1</strain>
        <tissue evidence="1">Whole animal</tissue>
    </source>
</reference>
<proteinExistence type="predicted"/>
<dbReference type="Proteomes" id="UP000828390">
    <property type="component" value="Unassembled WGS sequence"/>
</dbReference>
<reference evidence="1" key="2">
    <citation type="submission" date="2020-11" db="EMBL/GenBank/DDBJ databases">
        <authorList>
            <person name="McCartney M.A."/>
            <person name="Auch B."/>
            <person name="Kono T."/>
            <person name="Mallez S."/>
            <person name="Becker A."/>
            <person name="Gohl D.M."/>
            <person name="Silverstein K.A.T."/>
            <person name="Koren S."/>
            <person name="Bechman K.B."/>
            <person name="Herman A."/>
            <person name="Abrahante J.E."/>
            <person name="Garbe J."/>
        </authorList>
    </citation>
    <scope>NUCLEOTIDE SEQUENCE</scope>
    <source>
        <strain evidence="1">Duluth1</strain>
        <tissue evidence="1">Whole animal</tissue>
    </source>
</reference>
<organism evidence="1 2">
    <name type="scientific">Dreissena polymorpha</name>
    <name type="common">Zebra mussel</name>
    <name type="synonym">Mytilus polymorpha</name>
    <dbReference type="NCBI Taxonomy" id="45954"/>
    <lineage>
        <taxon>Eukaryota</taxon>
        <taxon>Metazoa</taxon>
        <taxon>Spiralia</taxon>
        <taxon>Lophotrochozoa</taxon>
        <taxon>Mollusca</taxon>
        <taxon>Bivalvia</taxon>
        <taxon>Autobranchia</taxon>
        <taxon>Heteroconchia</taxon>
        <taxon>Euheterodonta</taxon>
        <taxon>Imparidentia</taxon>
        <taxon>Neoheterodontei</taxon>
        <taxon>Myida</taxon>
        <taxon>Dreissenoidea</taxon>
        <taxon>Dreissenidae</taxon>
        <taxon>Dreissena</taxon>
    </lineage>
</organism>
<gene>
    <name evidence="1" type="ORF">DPMN_188624</name>
</gene>
<sequence>MVAVTDSPDSQLHPELNFRAPNQQTLSPRLATTSSLLVLAVYPESRPPDARQTRWASYQLIFVVFCTTWMDVCVA</sequence>
<evidence type="ECO:0000313" key="1">
    <source>
        <dbReference type="EMBL" id="KAH3753968.1"/>
    </source>
</evidence>